<evidence type="ECO:0000313" key="4">
    <source>
        <dbReference type="EMBL" id="KAH9310637.1"/>
    </source>
</evidence>
<organism evidence="4 5">
    <name type="scientific">Taxus chinensis</name>
    <name type="common">Chinese yew</name>
    <name type="synonym">Taxus wallichiana var. chinensis</name>
    <dbReference type="NCBI Taxonomy" id="29808"/>
    <lineage>
        <taxon>Eukaryota</taxon>
        <taxon>Viridiplantae</taxon>
        <taxon>Streptophyta</taxon>
        <taxon>Embryophyta</taxon>
        <taxon>Tracheophyta</taxon>
        <taxon>Spermatophyta</taxon>
        <taxon>Pinopsida</taxon>
        <taxon>Pinidae</taxon>
        <taxon>Conifers II</taxon>
        <taxon>Cupressales</taxon>
        <taxon>Taxaceae</taxon>
        <taxon>Taxus</taxon>
    </lineage>
</organism>
<evidence type="ECO:0000313" key="5">
    <source>
        <dbReference type="Proteomes" id="UP000824469"/>
    </source>
</evidence>
<reference evidence="4 5" key="1">
    <citation type="journal article" date="2021" name="Nat. Plants">
        <title>The Taxus genome provides insights into paclitaxel biosynthesis.</title>
        <authorList>
            <person name="Xiong X."/>
            <person name="Gou J."/>
            <person name="Liao Q."/>
            <person name="Li Y."/>
            <person name="Zhou Q."/>
            <person name="Bi G."/>
            <person name="Li C."/>
            <person name="Du R."/>
            <person name="Wang X."/>
            <person name="Sun T."/>
            <person name="Guo L."/>
            <person name="Liang H."/>
            <person name="Lu P."/>
            <person name="Wu Y."/>
            <person name="Zhang Z."/>
            <person name="Ro D.K."/>
            <person name="Shang Y."/>
            <person name="Huang S."/>
            <person name="Yan J."/>
        </authorList>
    </citation>
    <scope>NUCLEOTIDE SEQUENCE [LARGE SCALE GENOMIC DNA]</scope>
    <source>
        <strain evidence="4">Ta-2019</strain>
    </source>
</reference>
<comment type="caution">
    <text evidence="4">The sequence shown here is derived from an EMBL/GenBank/DDBJ whole genome shotgun (WGS) entry which is preliminary data.</text>
</comment>
<dbReference type="Proteomes" id="UP000824469">
    <property type="component" value="Unassembled WGS sequence"/>
</dbReference>
<name>A0AA38FTN3_TAXCH</name>
<dbReference type="GO" id="GO:0080043">
    <property type="term" value="F:quercetin 3-O-glucosyltransferase activity"/>
    <property type="evidence" value="ECO:0007669"/>
    <property type="project" value="TreeGrafter"/>
</dbReference>
<gene>
    <name evidence="4" type="ORF">KI387_025672</name>
</gene>
<accession>A0AA38FTN3</accession>
<evidence type="ECO:0000256" key="1">
    <source>
        <dbReference type="ARBA" id="ARBA00009995"/>
    </source>
</evidence>
<dbReference type="AlphaFoldDB" id="A0AA38FTN3"/>
<dbReference type="Pfam" id="PF26168">
    <property type="entry name" value="Glyco_transf_N"/>
    <property type="match status" value="1"/>
</dbReference>
<dbReference type="CDD" id="cd03784">
    <property type="entry name" value="GT1_Gtf-like"/>
    <property type="match status" value="1"/>
</dbReference>
<sequence>MSNEYGNKRAHVVVFPYPAQGHMNPLMEFAKRLVSKNLHVTFVITETVRHCMSEAQNDVILSSRDIRIETISDGLSSENGGPKDAETRVNLLRKVGGLTFEGLIERLNTQDHRVSCIVYDSVLEWVPRIATKFSIPSAFFSTQSCAVYSIYYHYHKGMVHSAGGDVEQEIIIPELPLLHQLDLPSFLHPSTSDESQFFLQLVLGQFTTISQATWILGNSFDDLEAAEIKSMDLFIPIRTVGPLLPSAFLDGNNPQDTDVGAHLWKTTNCIDWLNTKGNSSVVYVSFGSLAVQSREQICEIALGLKASGYSFLWVIRPAHNKEEYAGLQDLPGGFLEEITERGLVVPWCPQMAVLSHPSVGMFMTHCGWNSTLESLSSGLPVVSVPQWSDQPTNSKYIDEVWKTGIRLDKYREAGFIGREEVEKSIRTVMETEVGVELRKSALRWKTLAKKAVVKGGSSDKNIEDFVQE</sequence>
<dbReference type="EMBL" id="JAHRHJ020000006">
    <property type="protein sequence ID" value="KAH9310637.1"/>
    <property type="molecule type" value="Genomic_DNA"/>
</dbReference>
<dbReference type="GO" id="GO:0080044">
    <property type="term" value="F:quercetin 7-O-glucosyltransferase activity"/>
    <property type="evidence" value="ECO:0007669"/>
    <property type="project" value="TreeGrafter"/>
</dbReference>
<evidence type="ECO:0000259" key="3">
    <source>
        <dbReference type="Pfam" id="PF26168"/>
    </source>
</evidence>
<dbReference type="PANTHER" id="PTHR11926:SF1553">
    <property type="entry name" value="GLYCOSYLTRANSFERASE"/>
    <property type="match status" value="1"/>
</dbReference>
<dbReference type="SUPFAM" id="SSF53756">
    <property type="entry name" value="UDP-Glycosyltransferase/glycogen phosphorylase"/>
    <property type="match status" value="1"/>
</dbReference>
<dbReference type="FunFam" id="3.40.50.2000:FF:000019">
    <property type="entry name" value="Glycosyltransferase"/>
    <property type="match status" value="1"/>
</dbReference>
<dbReference type="OMA" id="CGAHLWK"/>
<dbReference type="PANTHER" id="PTHR11926">
    <property type="entry name" value="GLUCOSYL/GLUCURONOSYL TRANSFERASES"/>
    <property type="match status" value="1"/>
</dbReference>
<dbReference type="InterPro" id="IPR002213">
    <property type="entry name" value="UDP_glucos_trans"/>
</dbReference>
<evidence type="ECO:0000256" key="2">
    <source>
        <dbReference type="ARBA" id="ARBA00022679"/>
    </source>
</evidence>
<comment type="similarity">
    <text evidence="1">Belongs to the UDP-glycosyltransferase family.</text>
</comment>
<keyword evidence="5" id="KW-1185">Reference proteome</keyword>
<keyword evidence="2" id="KW-0808">Transferase</keyword>
<dbReference type="InterPro" id="IPR058980">
    <property type="entry name" value="Glyco_transf_N"/>
</dbReference>
<protein>
    <recommendedName>
        <fullName evidence="3">Glycosyltransferase N-terminal domain-containing protein</fullName>
    </recommendedName>
</protein>
<proteinExistence type="inferred from homology"/>
<dbReference type="Pfam" id="PF00201">
    <property type="entry name" value="UDPGT"/>
    <property type="match status" value="1"/>
</dbReference>
<feature type="non-terminal residue" evidence="4">
    <location>
        <position position="468"/>
    </location>
</feature>
<feature type="domain" description="Glycosyltransferase N-terminal" evidence="3">
    <location>
        <begin position="11"/>
        <end position="46"/>
    </location>
</feature>
<dbReference type="Gene3D" id="3.40.50.2000">
    <property type="entry name" value="Glycogen Phosphorylase B"/>
    <property type="match status" value="2"/>
</dbReference>